<evidence type="ECO:0000256" key="6">
    <source>
        <dbReference type="SAM" id="Phobius"/>
    </source>
</evidence>
<proteinExistence type="predicted"/>
<keyword evidence="8" id="KW-1185">Reference proteome</keyword>
<reference evidence="7 8" key="1">
    <citation type="submission" date="2024-09" db="EMBL/GenBank/DDBJ databases">
        <authorList>
            <person name="Lee S.D."/>
        </authorList>
    </citation>
    <scope>NUCLEOTIDE SEQUENCE [LARGE SCALE GENOMIC DNA]</scope>
    <source>
        <strain evidence="7 8">N1-5</strain>
    </source>
</reference>
<accession>A0ABV6UJ36</accession>
<evidence type="ECO:0000313" key="7">
    <source>
        <dbReference type="EMBL" id="MFC1401438.1"/>
    </source>
</evidence>
<evidence type="ECO:0000256" key="3">
    <source>
        <dbReference type="ARBA" id="ARBA00022692"/>
    </source>
</evidence>
<evidence type="ECO:0000313" key="8">
    <source>
        <dbReference type="Proteomes" id="UP001592528"/>
    </source>
</evidence>
<keyword evidence="3 6" id="KW-0812">Transmembrane</keyword>
<dbReference type="EMBL" id="JBHEZZ010000004">
    <property type="protein sequence ID" value="MFC1401438.1"/>
    <property type="molecule type" value="Genomic_DNA"/>
</dbReference>
<comment type="caution">
    <text evidence="7">The sequence shown here is derived from an EMBL/GenBank/DDBJ whole genome shotgun (WGS) entry which is preliminary data.</text>
</comment>
<feature type="transmembrane region" description="Helical" evidence="6">
    <location>
        <begin position="215"/>
        <end position="239"/>
    </location>
</feature>
<feature type="transmembrane region" description="Helical" evidence="6">
    <location>
        <begin position="184"/>
        <end position="203"/>
    </location>
</feature>
<gene>
    <name evidence="7" type="ORF">ACEZDJ_09075</name>
</gene>
<feature type="transmembrane region" description="Helical" evidence="6">
    <location>
        <begin position="251"/>
        <end position="281"/>
    </location>
</feature>
<dbReference type="RefSeq" id="WP_084715010.1">
    <property type="nucleotide sequence ID" value="NZ_JBHEZZ010000004.1"/>
</dbReference>
<keyword evidence="2" id="KW-1003">Cell membrane</keyword>
<keyword evidence="4 6" id="KW-1133">Transmembrane helix</keyword>
<keyword evidence="5 6" id="KW-0472">Membrane</keyword>
<evidence type="ECO:0000256" key="5">
    <source>
        <dbReference type="ARBA" id="ARBA00023136"/>
    </source>
</evidence>
<organism evidence="7 8">
    <name type="scientific">Streptacidiphilus cavernicola</name>
    <dbReference type="NCBI Taxonomy" id="3342716"/>
    <lineage>
        <taxon>Bacteria</taxon>
        <taxon>Bacillati</taxon>
        <taxon>Actinomycetota</taxon>
        <taxon>Actinomycetes</taxon>
        <taxon>Kitasatosporales</taxon>
        <taxon>Streptomycetaceae</taxon>
        <taxon>Streptacidiphilus</taxon>
    </lineage>
</organism>
<evidence type="ECO:0000256" key="2">
    <source>
        <dbReference type="ARBA" id="ARBA00022475"/>
    </source>
</evidence>
<dbReference type="Proteomes" id="UP001592528">
    <property type="component" value="Unassembled WGS sequence"/>
</dbReference>
<sequence length="297" mass="32046">MFLTTAWRHASERVHVRAEGLRTRAEELRARAERRMPVLTELTNRLLSANLLDAGTRLAAQAFLTSVPLLFALGAFAPQGVRDQLLDSLRSVFGLTGASDQQLNAALSGGTGDEQLRQTTGIIGVLMALVSSTSFSRAMARVCERAWLLPKSGTRIAAWRWLLWVVSILLLVLVQGPLRDGFGVGIWLGVPVSFLAGLVLWWWTQHLLLAARVAWLPLLPGALLASAAMSALALTARIYMPSALNRSLSAYGALGLVLAVLSWLIVLCAAVTFAITIGAVLAQEPPLNRYLTTAEST</sequence>
<evidence type="ECO:0000256" key="1">
    <source>
        <dbReference type="ARBA" id="ARBA00004651"/>
    </source>
</evidence>
<name>A0ABV6UJ36_9ACTN</name>
<protein>
    <submittedName>
        <fullName evidence="7">YhjD/YihY/BrkB family envelope integrity protein</fullName>
    </submittedName>
</protein>
<feature type="transmembrane region" description="Helical" evidence="6">
    <location>
        <begin position="161"/>
        <end position="178"/>
    </location>
</feature>
<evidence type="ECO:0000256" key="4">
    <source>
        <dbReference type="ARBA" id="ARBA00022989"/>
    </source>
</evidence>
<comment type="subcellular location">
    <subcellularLocation>
        <location evidence="1">Cell membrane</location>
        <topology evidence="1">Multi-pass membrane protein</topology>
    </subcellularLocation>
</comment>
<dbReference type="Pfam" id="PF03631">
    <property type="entry name" value="Virul_fac_BrkB"/>
    <property type="match status" value="1"/>
</dbReference>
<dbReference type="InterPro" id="IPR017039">
    <property type="entry name" value="Virul_fac_BrkB"/>
</dbReference>